<dbReference type="EMBL" id="FXAZ01000005">
    <property type="protein sequence ID" value="SMG53839.1"/>
    <property type="molecule type" value="Genomic_DNA"/>
</dbReference>
<evidence type="ECO:0000256" key="3">
    <source>
        <dbReference type="ARBA" id="ARBA00022475"/>
    </source>
</evidence>
<keyword evidence="5 7" id="KW-1133">Transmembrane helix</keyword>
<dbReference type="STRING" id="1852522.SAMN06295960_3582"/>
<gene>
    <name evidence="9" type="ORF">SAMN06295960_3582</name>
</gene>
<evidence type="ECO:0000256" key="2">
    <source>
        <dbReference type="ARBA" id="ARBA00009298"/>
    </source>
</evidence>
<proteinExistence type="inferred from homology"/>
<feature type="transmembrane region" description="Helical" evidence="7">
    <location>
        <begin position="33"/>
        <end position="56"/>
    </location>
</feature>
<accession>A0A1X7LL00</accession>
<evidence type="ECO:0000256" key="1">
    <source>
        <dbReference type="ARBA" id="ARBA00004651"/>
    </source>
</evidence>
<feature type="transmembrane region" description="Helical" evidence="7">
    <location>
        <begin position="91"/>
        <end position="112"/>
    </location>
</feature>
<dbReference type="AlphaFoldDB" id="A0A1X7LL00"/>
<keyword evidence="6 7" id="KW-0472">Membrane</keyword>
<evidence type="ECO:0000256" key="6">
    <source>
        <dbReference type="ARBA" id="ARBA00023136"/>
    </source>
</evidence>
<reference evidence="9 10" key="1">
    <citation type="submission" date="2017-04" db="EMBL/GenBank/DDBJ databases">
        <authorList>
            <person name="Afonso C.L."/>
            <person name="Miller P.J."/>
            <person name="Scott M.A."/>
            <person name="Spackman E."/>
            <person name="Goraichik I."/>
            <person name="Dimitrov K.M."/>
            <person name="Suarez D.L."/>
            <person name="Swayne D.E."/>
        </authorList>
    </citation>
    <scope>NUCLEOTIDE SEQUENCE [LARGE SCALE GENOMIC DNA]</scope>
    <source>
        <strain evidence="9 10">11</strain>
    </source>
</reference>
<evidence type="ECO:0000256" key="7">
    <source>
        <dbReference type="SAM" id="Phobius"/>
    </source>
</evidence>
<dbReference type="PANTHER" id="PTHR33778">
    <property type="entry name" value="PROTEIN MGTC"/>
    <property type="match status" value="1"/>
</dbReference>
<organism evidence="9 10">
    <name type="scientific">Paenibacillus aquistagni</name>
    <dbReference type="NCBI Taxonomy" id="1852522"/>
    <lineage>
        <taxon>Bacteria</taxon>
        <taxon>Bacillati</taxon>
        <taxon>Bacillota</taxon>
        <taxon>Bacilli</taxon>
        <taxon>Bacillales</taxon>
        <taxon>Paenibacillaceae</taxon>
        <taxon>Paenibacillus</taxon>
    </lineage>
</organism>
<comment type="subcellular location">
    <subcellularLocation>
        <location evidence="1">Cell membrane</location>
        <topology evidence="1">Multi-pass membrane protein</topology>
    </subcellularLocation>
</comment>
<feature type="transmembrane region" description="Helical" evidence="7">
    <location>
        <begin position="68"/>
        <end position="85"/>
    </location>
</feature>
<protein>
    <submittedName>
        <fullName evidence="9">Putative Mg2+ transporter-C (MgtC) family protein</fullName>
    </submittedName>
</protein>
<dbReference type="PRINTS" id="PR01837">
    <property type="entry name" value="MGTCSAPBPROT"/>
</dbReference>
<dbReference type="InterPro" id="IPR003416">
    <property type="entry name" value="MgtC/SapB/SrpB/YhiD_fam"/>
</dbReference>
<dbReference type="OrthoDB" id="9811198at2"/>
<sequence>MIIMIFKLTLALLFGLLIGLDRQMKQKQLGMRPSMVICIASCLLTIVSIEAFNQFGGDKHPNMDPMRLAAQIVSGVGFIGAGVILRRSNEVISGLTSAALIWSASALGVAIGAGFYKEAICGILLLIIAVNLVPSLMKLLGSERLNRYDVSLKVVVESNTRMTELIRLIQRVPNPEASSKAGSDKGEFKIRHFKIKDLDQERQRMDLILSVPKHYYLSEIYYYIKEIDHVLSVEAEQL</sequence>
<evidence type="ECO:0000259" key="8">
    <source>
        <dbReference type="Pfam" id="PF02308"/>
    </source>
</evidence>
<dbReference type="GO" id="GO:0005886">
    <property type="term" value="C:plasma membrane"/>
    <property type="evidence" value="ECO:0007669"/>
    <property type="project" value="UniProtKB-SubCell"/>
</dbReference>
<evidence type="ECO:0000256" key="4">
    <source>
        <dbReference type="ARBA" id="ARBA00022692"/>
    </source>
</evidence>
<keyword evidence="10" id="KW-1185">Reference proteome</keyword>
<evidence type="ECO:0000256" key="5">
    <source>
        <dbReference type="ARBA" id="ARBA00022989"/>
    </source>
</evidence>
<evidence type="ECO:0000313" key="10">
    <source>
        <dbReference type="Proteomes" id="UP000193834"/>
    </source>
</evidence>
<comment type="similarity">
    <text evidence="2">Belongs to the MgtC/SapB family.</text>
</comment>
<name>A0A1X7LL00_9BACL</name>
<evidence type="ECO:0000313" key="9">
    <source>
        <dbReference type="EMBL" id="SMG53839.1"/>
    </source>
</evidence>
<dbReference type="RefSeq" id="WP_085496427.1">
    <property type="nucleotide sequence ID" value="NZ_FXAZ01000005.1"/>
</dbReference>
<dbReference type="Proteomes" id="UP000193834">
    <property type="component" value="Unassembled WGS sequence"/>
</dbReference>
<dbReference type="PANTHER" id="PTHR33778:SF4">
    <property type="entry name" value="PROTEIN SAPB"/>
    <property type="match status" value="1"/>
</dbReference>
<feature type="domain" description="MgtC/SapB/SrpB/YhiD N-terminal" evidence="8">
    <location>
        <begin position="8"/>
        <end position="136"/>
    </location>
</feature>
<dbReference type="InterPro" id="IPR049177">
    <property type="entry name" value="MgtC_SapB_SrpB_YhiD_N"/>
</dbReference>
<dbReference type="Pfam" id="PF02308">
    <property type="entry name" value="MgtC"/>
    <property type="match status" value="1"/>
</dbReference>
<keyword evidence="3" id="KW-1003">Cell membrane</keyword>
<feature type="transmembrane region" description="Helical" evidence="7">
    <location>
        <begin position="119"/>
        <end position="137"/>
    </location>
</feature>
<keyword evidence="4 7" id="KW-0812">Transmembrane</keyword>